<sequence>MCNMTPKFAFKTRGDPLTFPGCKSLSVGLNRFSHSQITPESITLPSTLALNRESCSELHHLFSQPFKTPRVRILLFYDNLDARCVNAGLYIIHEFPPLTLNSERLSELHHLFAQPLKTHASSVLGLYHTLLHHLFVQPLRTHASSALGLYHTFASSADAEQLGTLRAPPPLCPAAQDPRQQCIRTISYFCESDFFKTITLTPYASISTTSLSSRSGPTPALRHLFVQPLKTYASSVLGRIRILAFFDNVDALCIKAGLDSIHEPPPLTLNSERLSEPFKTPAGNLDIINELPPLTLNSERLCELPHLLAQPLKAHASSALGLSHTFANTNFIVLSQTSRPTRQSGLGGHSWASSAHAEQRETLRAPTPLISAAQDPCGCSITPLAYFW</sequence>
<dbReference type="AlphaFoldDB" id="A0AAD7IAF2"/>
<comment type="caution">
    <text evidence="1">The sequence shown here is derived from an EMBL/GenBank/DDBJ whole genome shotgun (WGS) entry which is preliminary data.</text>
</comment>
<reference evidence="1" key="1">
    <citation type="submission" date="2023-03" db="EMBL/GenBank/DDBJ databases">
        <title>Massive genome expansion in bonnet fungi (Mycena s.s.) driven by repeated elements and novel gene families across ecological guilds.</title>
        <authorList>
            <consortium name="Lawrence Berkeley National Laboratory"/>
            <person name="Harder C.B."/>
            <person name="Miyauchi S."/>
            <person name="Viragh M."/>
            <person name="Kuo A."/>
            <person name="Thoen E."/>
            <person name="Andreopoulos B."/>
            <person name="Lu D."/>
            <person name="Skrede I."/>
            <person name="Drula E."/>
            <person name="Henrissat B."/>
            <person name="Morin E."/>
            <person name="Kohler A."/>
            <person name="Barry K."/>
            <person name="LaButti K."/>
            <person name="Morin E."/>
            <person name="Salamov A."/>
            <person name="Lipzen A."/>
            <person name="Mereny Z."/>
            <person name="Hegedus B."/>
            <person name="Baldrian P."/>
            <person name="Stursova M."/>
            <person name="Weitz H."/>
            <person name="Taylor A."/>
            <person name="Grigoriev I.V."/>
            <person name="Nagy L.G."/>
            <person name="Martin F."/>
            <person name="Kauserud H."/>
        </authorList>
    </citation>
    <scope>NUCLEOTIDE SEQUENCE</scope>
    <source>
        <strain evidence="1">CBHHK182m</strain>
    </source>
</reference>
<accession>A0AAD7IAF2</accession>
<dbReference type="EMBL" id="JARKIB010000111">
    <property type="protein sequence ID" value="KAJ7738603.1"/>
    <property type="molecule type" value="Genomic_DNA"/>
</dbReference>
<evidence type="ECO:0000313" key="2">
    <source>
        <dbReference type="Proteomes" id="UP001215598"/>
    </source>
</evidence>
<protein>
    <submittedName>
        <fullName evidence="1">Uncharacterized protein</fullName>
    </submittedName>
</protein>
<organism evidence="1 2">
    <name type="scientific">Mycena metata</name>
    <dbReference type="NCBI Taxonomy" id="1033252"/>
    <lineage>
        <taxon>Eukaryota</taxon>
        <taxon>Fungi</taxon>
        <taxon>Dikarya</taxon>
        <taxon>Basidiomycota</taxon>
        <taxon>Agaricomycotina</taxon>
        <taxon>Agaricomycetes</taxon>
        <taxon>Agaricomycetidae</taxon>
        <taxon>Agaricales</taxon>
        <taxon>Marasmiineae</taxon>
        <taxon>Mycenaceae</taxon>
        <taxon>Mycena</taxon>
    </lineage>
</organism>
<name>A0AAD7IAF2_9AGAR</name>
<proteinExistence type="predicted"/>
<evidence type="ECO:0000313" key="1">
    <source>
        <dbReference type="EMBL" id="KAJ7738603.1"/>
    </source>
</evidence>
<dbReference type="Proteomes" id="UP001215598">
    <property type="component" value="Unassembled WGS sequence"/>
</dbReference>
<gene>
    <name evidence="1" type="ORF">B0H16DRAFT_1465706</name>
</gene>
<keyword evidence="2" id="KW-1185">Reference proteome</keyword>